<protein>
    <submittedName>
        <fullName evidence="1">Uncharacterized protein</fullName>
    </submittedName>
</protein>
<evidence type="ECO:0000313" key="2">
    <source>
        <dbReference type="Proteomes" id="UP000694892"/>
    </source>
</evidence>
<reference evidence="2" key="1">
    <citation type="journal article" date="2016" name="Nature">
        <title>Genome evolution in the allotetraploid frog Xenopus laevis.</title>
        <authorList>
            <person name="Session A.M."/>
            <person name="Uno Y."/>
            <person name="Kwon T."/>
            <person name="Chapman J.A."/>
            <person name="Toyoda A."/>
            <person name="Takahashi S."/>
            <person name="Fukui A."/>
            <person name="Hikosaka A."/>
            <person name="Suzuki A."/>
            <person name="Kondo M."/>
            <person name="van Heeringen S.J."/>
            <person name="Quigley I."/>
            <person name="Heinz S."/>
            <person name="Ogino H."/>
            <person name="Ochi H."/>
            <person name="Hellsten U."/>
            <person name="Lyons J.B."/>
            <person name="Simakov O."/>
            <person name="Putnam N."/>
            <person name="Stites J."/>
            <person name="Kuroki Y."/>
            <person name="Tanaka T."/>
            <person name="Michiue T."/>
            <person name="Watanabe M."/>
            <person name="Bogdanovic O."/>
            <person name="Lister R."/>
            <person name="Georgiou G."/>
            <person name="Paranjpe S.S."/>
            <person name="van Kruijsbergen I."/>
            <person name="Shu S."/>
            <person name="Carlson J."/>
            <person name="Kinoshita T."/>
            <person name="Ohta Y."/>
            <person name="Mawaribuchi S."/>
            <person name="Jenkins J."/>
            <person name="Grimwood J."/>
            <person name="Schmutz J."/>
            <person name="Mitros T."/>
            <person name="Mozaffari S.V."/>
            <person name="Suzuki Y."/>
            <person name="Haramoto Y."/>
            <person name="Yamamoto T.S."/>
            <person name="Takagi C."/>
            <person name="Heald R."/>
            <person name="Miller K."/>
            <person name="Haudenschild C."/>
            <person name="Kitzman J."/>
            <person name="Nakayama T."/>
            <person name="Izutsu Y."/>
            <person name="Robert J."/>
            <person name="Fortriede J."/>
            <person name="Burns K."/>
            <person name="Lotay V."/>
            <person name="Karimi K."/>
            <person name="Yasuoka Y."/>
            <person name="Dichmann D.S."/>
            <person name="Flajnik M.F."/>
            <person name="Houston D.W."/>
            <person name="Shendure J."/>
            <person name="DuPasquier L."/>
            <person name="Vize P.D."/>
            <person name="Zorn A.M."/>
            <person name="Ito M."/>
            <person name="Marcotte E.M."/>
            <person name="Wallingford J.B."/>
            <person name="Ito Y."/>
            <person name="Asashima M."/>
            <person name="Ueno N."/>
            <person name="Matsuda Y."/>
            <person name="Veenstra G.J."/>
            <person name="Fujiyama A."/>
            <person name="Harland R.M."/>
            <person name="Taira M."/>
            <person name="Rokhsar D.S."/>
        </authorList>
    </citation>
    <scope>NUCLEOTIDE SEQUENCE [LARGE SCALE GENOMIC DNA]</scope>
    <source>
        <strain evidence="2">J</strain>
    </source>
</reference>
<dbReference type="EMBL" id="CM004467">
    <property type="protein sequence ID" value="OCT97389.1"/>
    <property type="molecule type" value="Genomic_DNA"/>
</dbReference>
<proteinExistence type="predicted"/>
<name>A0A974DSP6_XENLA</name>
<dbReference type="AlphaFoldDB" id="A0A974DSP6"/>
<organism evidence="1 2">
    <name type="scientific">Xenopus laevis</name>
    <name type="common">African clawed frog</name>
    <dbReference type="NCBI Taxonomy" id="8355"/>
    <lineage>
        <taxon>Eukaryota</taxon>
        <taxon>Metazoa</taxon>
        <taxon>Chordata</taxon>
        <taxon>Craniata</taxon>
        <taxon>Vertebrata</taxon>
        <taxon>Euteleostomi</taxon>
        <taxon>Amphibia</taxon>
        <taxon>Batrachia</taxon>
        <taxon>Anura</taxon>
        <taxon>Pipoidea</taxon>
        <taxon>Pipidae</taxon>
        <taxon>Xenopodinae</taxon>
        <taxon>Xenopus</taxon>
        <taxon>Xenopus</taxon>
    </lineage>
</organism>
<gene>
    <name evidence="1" type="ORF">XELAEV_18009610mg</name>
</gene>
<sequence>MTFVRWENSATRAAGWQNKVKVLCPPPLPLFADAERNLSRRHAAQSPCYLPFTCLTVGVMGVVVQA</sequence>
<evidence type="ECO:0000313" key="1">
    <source>
        <dbReference type="EMBL" id="OCT97389.1"/>
    </source>
</evidence>
<dbReference type="Proteomes" id="UP000694892">
    <property type="component" value="Chromosome 1S"/>
</dbReference>
<accession>A0A974DSP6</accession>